<organism evidence="2 3">
    <name type="scientific">Seminavis robusta</name>
    <dbReference type="NCBI Taxonomy" id="568900"/>
    <lineage>
        <taxon>Eukaryota</taxon>
        <taxon>Sar</taxon>
        <taxon>Stramenopiles</taxon>
        <taxon>Ochrophyta</taxon>
        <taxon>Bacillariophyta</taxon>
        <taxon>Bacillariophyceae</taxon>
        <taxon>Bacillariophycidae</taxon>
        <taxon>Naviculales</taxon>
        <taxon>Naviculaceae</taxon>
        <taxon>Seminavis</taxon>
    </lineage>
</organism>
<proteinExistence type="predicted"/>
<name>A0A9N8HHE9_9STRA</name>
<comment type="caution">
    <text evidence="2">The sequence shown here is derived from an EMBL/GenBank/DDBJ whole genome shotgun (WGS) entry which is preliminary data.</text>
</comment>
<reference evidence="2" key="1">
    <citation type="submission" date="2020-06" db="EMBL/GenBank/DDBJ databases">
        <authorList>
            <consortium name="Plant Systems Biology data submission"/>
        </authorList>
    </citation>
    <scope>NUCLEOTIDE SEQUENCE</scope>
    <source>
        <strain evidence="2">D6</strain>
    </source>
</reference>
<gene>
    <name evidence="2" type="ORF">SEMRO_631_G178530.1</name>
</gene>
<feature type="signal peptide" evidence="1">
    <location>
        <begin position="1"/>
        <end position="20"/>
    </location>
</feature>
<dbReference type="AlphaFoldDB" id="A0A9N8HHE9"/>
<evidence type="ECO:0000313" key="2">
    <source>
        <dbReference type="EMBL" id="CAB9514091.1"/>
    </source>
</evidence>
<feature type="chain" id="PRO_5040486669" evidence="1">
    <location>
        <begin position="21"/>
        <end position="343"/>
    </location>
</feature>
<evidence type="ECO:0000313" key="3">
    <source>
        <dbReference type="Proteomes" id="UP001153069"/>
    </source>
</evidence>
<protein>
    <submittedName>
        <fullName evidence="2">Uncharacterized protein</fullName>
    </submittedName>
</protein>
<accession>A0A9N8HHE9</accession>
<dbReference type="EMBL" id="CAICTM010000630">
    <property type="protein sequence ID" value="CAB9514091.1"/>
    <property type="molecule type" value="Genomic_DNA"/>
</dbReference>
<dbReference type="Proteomes" id="UP001153069">
    <property type="component" value="Unassembled WGS sequence"/>
</dbReference>
<keyword evidence="3" id="KW-1185">Reference proteome</keyword>
<sequence>MKLLFASLPLLLLAPQLIHGQDDGSQPQCANWTKPIYFYNDPALQSADYDYLFAVITTIEADCFDADGVPTPCSLEIASDLPEAPAYETECYKGGGRIWTYTYHPLCGDGASSSDYSVKPVLICASASCSSSGVSNLIPQQELRELKNYSCGSGVNDLEMKDYPSSESASQPECYNWTQAQLFDWNPDLKPAEDAYLEMVALKMGAECLDTATSPATAKACDITLSEDDAATKKYKEECEKVGGVVTSYELKPNCNPGTPEMKIAPMIVCSSASCTENGVINLYPRQEETYKYMDEAGITCGSVIDSSNTEVLSSPTGSSGTNLQVFGSVVAATLLAISAFFV</sequence>
<keyword evidence="1" id="KW-0732">Signal</keyword>
<evidence type="ECO:0000256" key="1">
    <source>
        <dbReference type="SAM" id="SignalP"/>
    </source>
</evidence>